<comment type="caution">
    <text evidence="1">The sequence shown here is derived from an EMBL/GenBank/DDBJ whole genome shotgun (WGS) entry which is preliminary data.</text>
</comment>
<dbReference type="SUPFAM" id="SSF55729">
    <property type="entry name" value="Acyl-CoA N-acyltransferases (Nat)"/>
    <property type="match status" value="1"/>
</dbReference>
<dbReference type="InterPro" id="IPR053225">
    <property type="entry name" value="Acyl-CoA_N-acyltransferase"/>
</dbReference>
<dbReference type="Proteomes" id="UP001146351">
    <property type="component" value="Unassembled WGS sequence"/>
</dbReference>
<dbReference type="InterPro" id="IPR016181">
    <property type="entry name" value="Acyl_CoA_acyltransferase"/>
</dbReference>
<protein>
    <submittedName>
        <fullName evidence="1">Acyl-CoA N-acyltransferase</fullName>
    </submittedName>
</protein>
<dbReference type="EMBL" id="JAPQKO010000005">
    <property type="protein sequence ID" value="KAJ5162283.1"/>
    <property type="molecule type" value="Genomic_DNA"/>
</dbReference>
<sequence>MAAPCIYEHAHDAAILRILTTQLPYSISLLRRIQHGIAHPSATAKILTTFPAGGPVAPDTPWLAARVDLFRGRETQILIYSSLEPSTSIQPLGPVPPSTDGRNDYIVSGLVADQPALAHARSQLLTLLAYIKAHLLPLYLSSLDPGPCPAPAQTSVNNATPLIPAPDPHAFLIGTLHAGLFTLLLRDGVFPPPTADPRFDQPLPGLKIHRVDNPPYLKFFFRRAVFDVGPDLAAPGVPLPTGYRYRDRRGRDGVLSSQLDLVQSRTHIPRSRAQLSVMPGVAIYWDPEGSTTDTTEDSSQSESETVDEMPIAWAFLGLDGAVATLHVEPEHRGKGLALALSKEVMRRGMDVNGVFGATRGGIGGEEAGRIGDWVHTEVGQYNQASQAVMRKIGGEVLTTVMWTVIEMLD</sequence>
<accession>A0A9W9I2K7</accession>
<proteinExistence type="predicted"/>
<evidence type="ECO:0000313" key="1">
    <source>
        <dbReference type="EMBL" id="KAJ5162283.1"/>
    </source>
</evidence>
<dbReference type="PANTHER" id="PTHR20958">
    <property type="entry name" value="GLYCINE N-ACYLTRANSFERASE-LIKE PROTEIN"/>
    <property type="match status" value="1"/>
</dbReference>
<dbReference type="Gene3D" id="3.40.630.30">
    <property type="match status" value="1"/>
</dbReference>
<gene>
    <name evidence="1" type="ORF">N7492_007675</name>
</gene>
<reference evidence="1" key="1">
    <citation type="submission" date="2022-11" db="EMBL/GenBank/DDBJ databases">
        <authorList>
            <person name="Petersen C."/>
        </authorList>
    </citation>
    <scope>NUCLEOTIDE SEQUENCE</scope>
    <source>
        <strain evidence="1">IBT 21917</strain>
    </source>
</reference>
<evidence type="ECO:0000313" key="2">
    <source>
        <dbReference type="Proteomes" id="UP001146351"/>
    </source>
</evidence>
<dbReference type="PANTHER" id="PTHR20958:SF6">
    <property type="entry name" value="GLYCINE N-ACYLTRANSFERASE-LIKE PROTEIN"/>
    <property type="match status" value="1"/>
</dbReference>
<dbReference type="AlphaFoldDB" id="A0A9W9I2K7"/>
<organism evidence="1 2">
    <name type="scientific">Penicillium capsulatum</name>
    <dbReference type="NCBI Taxonomy" id="69766"/>
    <lineage>
        <taxon>Eukaryota</taxon>
        <taxon>Fungi</taxon>
        <taxon>Dikarya</taxon>
        <taxon>Ascomycota</taxon>
        <taxon>Pezizomycotina</taxon>
        <taxon>Eurotiomycetes</taxon>
        <taxon>Eurotiomycetidae</taxon>
        <taxon>Eurotiales</taxon>
        <taxon>Aspergillaceae</taxon>
        <taxon>Penicillium</taxon>
    </lineage>
</organism>
<name>A0A9W9I2K7_9EURO</name>
<reference evidence="1" key="2">
    <citation type="journal article" date="2023" name="IMA Fungus">
        <title>Comparative genomic study of the Penicillium genus elucidates a diverse pangenome and 15 lateral gene transfer events.</title>
        <authorList>
            <person name="Petersen C."/>
            <person name="Sorensen T."/>
            <person name="Nielsen M.R."/>
            <person name="Sondergaard T.E."/>
            <person name="Sorensen J.L."/>
            <person name="Fitzpatrick D.A."/>
            <person name="Frisvad J.C."/>
            <person name="Nielsen K.L."/>
        </authorList>
    </citation>
    <scope>NUCLEOTIDE SEQUENCE</scope>
    <source>
        <strain evidence="1">IBT 21917</strain>
    </source>
</reference>
<dbReference type="OrthoDB" id="61870at2759"/>
<keyword evidence="2" id="KW-1185">Reference proteome</keyword>